<dbReference type="Proteomes" id="UP000053257">
    <property type="component" value="Unassembled WGS sequence"/>
</dbReference>
<dbReference type="AlphaFoldDB" id="A0A0C3ND73"/>
<dbReference type="InterPro" id="IPR052988">
    <property type="entry name" value="Oryzine_lactonohydrolase"/>
</dbReference>
<dbReference type="HOGENOM" id="CLU_036110_1_2_1"/>
<evidence type="ECO:0000256" key="1">
    <source>
        <dbReference type="SAM" id="SignalP"/>
    </source>
</evidence>
<gene>
    <name evidence="3" type="ORF">PHLGIDRAFT_130720</name>
</gene>
<dbReference type="EMBL" id="KN840673">
    <property type="protein sequence ID" value="KIP02469.1"/>
    <property type="molecule type" value="Genomic_DNA"/>
</dbReference>
<dbReference type="PANTHER" id="PTHR47064:SF2">
    <property type="entry name" value="SMP-30_GLUCONOLACTONASE_LRE-LIKE REGION DOMAIN-CONTAINING PROTEIN-RELATED"/>
    <property type="match status" value="1"/>
</dbReference>
<protein>
    <recommendedName>
        <fullName evidence="2">SMP-30/Gluconolactonase/LRE-like region domain-containing protein</fullName>
    </recommendedName>
</protein>
<dbReference type="PANTHER" id="PTHR47064">
    <property type="entry name" value="PUTATIVE (AFU_ORTHOLOGUE AFUA_1G08990)-RELATED"/>
    <property type="match status" value="1"/>
</dbReference>
<dbReference type="STRING" id="745531.A0A0C3ND73"/>
<dbReference type="OrthoDB" id="423498at2759"/>
<feature type="signal peptide" evidence="1">
    <location>
        <begin position="1"/>
        <end position="25"/>
    </location>
</feature>
<organism evidence="3 4">
    <name type="scientific">Phlebiopsis gigantea (strain 11061_1 CR5-6)</name>
    <name type="common">White-rot fungus</name>
    <name type="synonym">Peniophora gigantea</name>
    <dbReference type="NCBI Taxonomy" id="745531"/>
    <lineage>
        <taxon>Eukaryota</taxon>
        <taxon>Fungi</taxon>
        <taxon>Dikarya</taxon>
        <taxon>Basidiomycota</taxon>
        <taxon>Agaricomycotina</taxon>
        <taxon>Agaricomycetes</taxon>
        <taxon>Polyporales</taxon>
        <taxon>Phanerochaetaceae</taxon>
        <taxon>Phlebiopsis</taxon>
    </lineage>
</organism>
<feature type="chain" id="PRO_5002180172" description="SMP-30/Gluconolactonase/LRE-like region domain-containing protein" evidence="1">
    <location>
        <begin position="26"/>
        <end position="426"/>
    </location>
</feature>
<proteinExistence type="predicted"/>
<reference evidence="3 4" key="1">
    <citation type="journal article" date="2014" name="PLoS Genet.">
        <title>Analysis of the Phlebiopsis gigantea genome, transcriptome and secretome provides insight into its pioneer colonization strategies of wood.</title>
        <authorList>
            <person name="Hori C."/>
            <person name="Ishida T."/>
            <person name="Igarashi K."/>
            <person name="Samejima M."/>
            <person name="Suzuki H."/>
            <person name="Master E."/>
            <person name="Ferreira P."/>
            <person name="Ruiz-Duenas F.J."/>
            <person name="Held B."/>
            <person name="Canessa P."/>
            <person name="Larrondo L.F."/>
            <person name="Schmoll M."/>
            <person name="Druzhinina I.S."/>
            <person name="Kubicek C.P."/>
            <person name="Gaskell J.A."/>
            <person name="Kersten P."/>
            <person name="St John F."/>
            <person name="Glasner J."/>
            <person name="Sabat G."/>
            <person name="Splinter BonDurant S."/>
            <person name="Syed K."/>
            <person name="Yadav J."/>
            <person name="Mgbeahuruike A.C."/>
            <person name="Kovalchuk A."/>
            <person name="Asiegbu F.O."/>
            <person name="Lackner G."/>
            <person name="Hoffmeister D."/>
            <person name="Rencoret J."/>
            <person name="Gutierrez A."/>
            <person name="Sun H."/>
            <person name="Lindquist E."/>
            <person name="Barry K."/>
            <person name="Riley R."/>
            <person name="Grigoriev I.V."/>
            <person name="Henrissat B."/>
            <person name="Kues U."/>
            <person name="Berka R.M."/>
            <person name="Martinez A.T."/>
            <person name="Covert S.F."/>
            <person name="Blanchette R.A."/>
            <person name="Cullen D."/>
        </authorList>
    </citation>
    <scope>NUCLEOTIDE SEQUENCE [LARGE SCALE GENOMIC DNA]</scope>
    <source>
        <strain evidence="3 4">11061_1 CR5-6</strain>
    </source>
</reference>
<accession>A0A0C3ND73</accession>
<dbReference type="InterPro" id="IPR013658">
    <property type="entry name" value="SGL"/>
</dbReference>
<sequence>MAIAFSVCFAAIATWIALSQAGTSAKSLSGFSESFSGSNSTVAPTSLPPQAVFIDPQSIAVLGTNGSFRESAISTLNPTNASPPFFQAFHPNFVTNVLGDSASIRVVASNSGFAFAHEAPIWNPETDEVFFVSNDGGALGFSDINHNNQVAKISLGEVAQAADASGSTITPLNVTVTALSLPETVQMTNGGTGPFHGQLLFVDSGRGPRPPNIVLIDPASPNNTTFLLDNFYGRQFNSLNDIKIHKQTGLIYFTDSVYGFLNQFRPGPLIQPFVYLFDPVTRRVKVAADGFDKPNGVALSEDGKTAFVTDTGIINGVFGVNQTEPATVYKFDIDQQTGVFTNRRIFAFADSGVPDGIQIDTQGNVYSGCGDGVQVWDSTGTLLGKFFLNTTSSNMVFAGKGRLVIMAETAIYLAEIKASGFDLFFP</sequence>
<dbReference type="SUPFAM" id="SSF63829">
    <property type="entry name" value="Calcium-dependent phosphotriesterase"/>
    <property type="match status" value="1"/>
</dbReference>
<evidence type="ECO:0000313" key="3">
    <source>
        <dbReference type="EMBL" id="KIP02469.1"/>
    </source>
</evidence>
<dbReference type="InterPro" id="IPR011042">
    <property type="entry name" value="6-blade_b-propeller_TolB-like"/>
</dbReference>
<evidence type="ECO:0000313" key="4">
    <source>
        <dbReference type="Proteomes" id="UP000053257"/>
    </source>
</evidence>
<feature type="domain" description="SMP-30/Gluconolactonase/LRE-like region" evidence="2">
    <location>
        <begin position="118"/>
        <end position="401"/>
    </location>
</feature>
<keyword evidence="1" id="KW-0732">Signal</keyword>
<keyword evidence="4" id="KW-1185">Reference proteome</keyword>
<evidence type="ECO:0000259" key="2">
    <source>
        <dbReference type="Pfam" id="PF08450"/>
    </source>
</evidence>
<dbReference type="Pfam" id="PF08450">
    <property type="entry name" value="SGL"/>
    <property type="match status" value="1"/>
</dbReference>
<dbReference type="Gene3D" id="2.120.10.30">
    <property type="entry name" value="TolB, C-terminal domain"/>
    <property type="match status" value="1"/>
</dbReference>
<name>A0A0C3ND73_PHLG1</name>